<gene>
    <name evidence="1" type="ORF">E0946_02510</name>
</gene>
<sequence length="397" mass="43830">MNNHRIYMDNCVTTPLAPEVLEAMKPYFLEKFWFPGTFISTGEETNAALAEFKEIIAKALHSLPEEIHFTSGGTLANNIALKGLMGANANKGRHIIVSLVDYPDLLTNAAYFEKQGFEVSYLEPDSEGWVSADKLKEAIRPDTILFMSTIVNHVVGTIQPMEDYKKVIEAADHKIFWHADAGQAFGKMHLDVQDLGVDTLSVSAHKIHGPQGIGALFVKKGTKLSQLIHGVTRVDQLQTGGLSIALIAGFAKAVEMTFNDLDANISYLRELSDYLLGKLESTIPDIELNGPRGDKRVCHNINVSISYIEGESITMMLDLNGITVATGSACASQGLKPNYVLMAMGKNHVQSHGSMKFTLSRYNTKEEIDYTVEKLAEITATLRERSPLYQAIHNKER</sequence>
<dbReference type="Proteomes" id="UP000294588">
    <property type="component" value="Unassembled WGS sequence"/>
</dbReference>
<evidence type="ECO:0000313" key="1">
    <source>
        <dbReference type="EMBL" id="TDF73650.1"/>
    </source>
</evidence>
<proteinExistence type="predicted"/>
<comment type="caution">
    <text evidence="1">The sequence shown here is derived from an EMBL/GenBank/DDBJ whole genome shotgun (WGS) entry which is preliminary data.</text>
</comment>
<reference evidence="1" key="1">
    <citation type="submission" date="2019-03" db="EMBL/GenBank/DDBJ databases">
        <title>Candidatus Syntrophosphaera thermopropionivorans: a novel player in syntrophic propionate oxidation during anaerobic digestion.</title>
        <authorList>
            <person name="Dyksma S."/>
        </authorList>
    </citation>
    <scope>NUCLEOTIDE SEQUENCE</scope>
    <source>
        <strain evidence="1">W5</strain>
    </source>
</reference>
<accession>A0AC61QK32</accession>
<name>A0AC61QK32_9BACT</name>
<dbReference type="EMBL" id="SMOG01000004">
    <property type="protein sequence ID" value="TDF73650.1"/>
    <property type="molecule type" value="Genomic_DNA"/>
</dbReference>
<keyword evidence="2" id="KW-1185">Reference proteome</keyword>
<protein>
    <submittedName>
        <fullName evidence="1">Cysteine desulfurase</fullName>
    </submittedName>
</protein>
<organism evidence="1 2">
    <name type="scientific">Candidatus Syntrophosphaera thermopropionivorans</name>
    <dbReference type="NCBI Taxonomy" id="2593015"/>
    <lineage>
        <taxon>Bacteria</taxon>
        <taxon>Pseudomonadati</taxon>
        <taxon>Candidatus Cloacimonadota</taxon>
        <taxon>Candidatus Cloacimonadia</taxon>
        <taxon>Candidatus Cloacimonadales</taxon>
        <taxon>Candidatus Cloacimonadaceae</taxon>
        <taxon>Candidatus Syntrophosphaera</taxon>
    </lineage>
</organism>
<evidence type="ECO:0000313" key="2">
    <source>
        <dbReference type="Proteomes" id="UP000294588"/>
    </source>
</evidence>